<dbReference type="OrthoDB" id="242375at2"/>
<reference evidence="2 3" key="1">
    <citation type="submission" date="2019-02" db="EMBL/GenBank/DDBJ databases">
        <title>Deep-cultivation of Planctomycetes and their phenomic and genomic characterization uncovers novel biology.</title>
        <authorList>
            <person name="Wiegand S."/>
            <person name="Jogler M."/>
            <person name="Boedeker C."/>
            <person name="Pinto D."/>
            <person name="Vollmers J."/>
            <person name="Rivas-Marin E."/>
            <person name="Kohn T."/>
            <person name="Peeters S.H."/>
            <person name="Heuer A."/>
            <person name="Rast P."/>
            <person name="Oberbeckmann S."/>
            <person name="Bunk B."/>
            <person name="Jeske O."/>
            <person name="Meyerdierks A."/>
            <person name="Storesund J.E."/>
            <person name="Kallscheuer N."/>
            <person name="Luecker S."/>
            <person name="Lage O.M."/>
            <person name="Pohl T."/>
            <person name="Merkel B.J."/>
            <person name="Hornburger P."/>
            <person name="Mueller R.-W."/>
            <person name="Bruemmer F."/>
            <person name="Labrenz M."/>
            <person name="Spormann A.M."/>
            <person name="Op den Camp H."/>
            <person name="Overmann J."/>
            <person name="Amann R."/>
            <person name="Jetten M.S.M."/>
            <person name="Mascher T."/>
            <person name="Medema M.H."/>
            <person name="Devos D.P."/>
            <person name="Kaster A.-K."/>
            <person name="Ovreas L."/>
            <person name="Rohde M."/>
            <person name="Galperin M.Y."/>
            <person name="Jogler C."/>
        </authorList>
    </citation>
    <scope>NUCLEOTIDE SEQUENCE [LARGE SCALE GENOMIC DNA]</scope>
    <source>
        <strain evidence="2 3">Pan44</strain>
    </source>
</reference>
<evidence type="ECO:0000256" key="1">
    <source>
        <dbReference type="SAM" id="SignalP"/>
    </source>
</evidence>
<feature type="chain" id="PRO_5022093972" description="Methane oxygenase PmoA" evidence="1">
    <location>
        <begin position="23"/>
        <end position="407"/>
    </location>
</feature>
<dbReference type="Pfam" id="PF14100">
    <property type="entry name" value="DUF6807"/>
    <property type="match status" value="1"/>
</dbReference>
<proteinExistence type="predicted"/>
<evidence type="ECO:0000313" key="3">
    <source>
        <dbReference type="Proteomes" id="UP000315700"/>
    </source>
</evidence>
<dbReference type="EMBL" id="CP036271">
    <property type="protein sequence ID" value="QDT52325.1"/>
    <property type="molecule type" value="Genomic_DNA"/>
</dbReference>
<dbReference type="KEGG" id="ccos:Pan44_03340"/>
<dbReference type="RefSeq" id="WP_145026603.1">
    <property type="nucleotide sequence ID" value="NZ_CP036271.1"/>
</dbReference>
<name>A0A517S872_9PLAN</name>
<keyword evidence="3" id="KW-1185">Reference proteome</keyword>
<organism evidence="2 3">
    <name type="scientific">Caulifigura coniformis</name>
    <dbReference type="NCBI Taxonomy" id="2527983"/>
    <lineage>
        <taxon>Bacteria</taxon>
        <taxon>Pseudomonadati</taxon>
        <taxon>Planctomycetota</taxon>
        <taxon>Planctomycetia</taxon>
        <taxon>Planctomycetales</taxon>
        <taxon>Planctomycetaceae</taxon>
        <taxon>Caulifigura</taxon>
    </lineage>
</organism>
<accession>A0A517S872</accession>
<dbReference type="AlphaFoldDB" id="A0A517S872"/>
<dbReference type="Proteomes" id="UP000315700">
    <property type="component" value="Chromosome"/>
</dbReference>
<dbReference type="InterPro" id="IPR029475">
    <property type="entry name" value="DUF6807"/>
</dbReference>
<protein>
    <recommendedName>
        <fullName evidence="4">Methane oxygenase PmoA</fullName>
    </recommendedName>
</protein>
<dbReference type="InParanoid" id="A0A517S872"/>
<evidence type="ECO:0000313" key="2">
    <source>
        <dbReference type="EMBL" id="QDT52325.1"/>
    </source>
</evidence>
<sequence length="407" mass="45098" precursor="true">MSTRMAALAAAMFCLSTSIAPAAEPAPLKVTVTNGPVQRELPIVRFELPAEWARQTFDVVELRGDAATCPVQPDTDAGANVVCWRANKPVGPHETVTFELRPNPHVESRDVVSARIDAQGVTLAGGKHNIVQYNVRTVDPPEGVPAVYRRSGHLHPVWTPSGRIVTAEFPADHIHQHAMFSAWVNTEFDGRKTDFWNQGGKTGTVVHRDLKETDVGPVFAQFTTLLEHQALTDGTSPRPAILETMRVRGYASPRPELNVFDVELEQRAASEIPLKVLKYHYGGFAVRGASEWFQQPESNMLTSEGKNQKDGNETRPKWVNMHGLIDGQRCGITVIPHPGSDRSPQPVRLHPSKPYFVFSPPILGEFEITQEQPYRAQYRIVVHDGPADPKLFDRMAAEYGDPLTASR</sequence>
<evidence type="ECO:0008006" key="4">
    <source>
        <dbReference type="Google" id="ProtNLM"/>
    </source>
</evidence>
<keyword evidence="1" id="KW-0732">Signal</keyword>
<feature type="signal peptide" evidence="1">
    <location>
        <begin position="1"/>
        <end position="22"/>
    </location>
</feature>
<gene>
    <name evidence="2" type="ORF">Pan44_03340</name>
</gene>